<dbReference type="PANTHER" id="PTHR41773">
    <property type="entry name" value="GTP PYROPHOSPHATASE-RELATED"/>
    <property type="match status" value="1"/>
</dbReference>
<reference evidence="4" key="2">
    <citation type="submission" date="2020-04" db="EMBL/GenBank/DDBJ databases">
        <authorList>
            <consortium name="NCBI Genome Project"/>
        </authorList>
    </citation>
    <scope>NUCLEOTIDE SEQUENCE</scope>
    <source>
        <strain evidence="4">CBS 304.34</strain>
    </source>
</reference>
<reference evidence="2 4" key="1">
    <citation type="journal article" date="2020" name="Stud. Mycol.">
        <title>101 Dothideomycetes genomes: a test case for predicting lifestyles and emergence of pathogens.</title>
        <authorList>
            <person name="Haridas S."/>
            <person name="Albert R."/>
            <person name="Binder M."/>
            <person name="Bloem J."/>
            <person name="Labutti K."/>
            <person name="Salamov A."/>
            <person name="Andreopoulos B."/>
            <person name="Baker S."/>
            <person name="Barry K."/>
            <person name="Bills G."/>
            <person name="Bluhm B."/>
            <person name="Cannon C."/>
            <person name="Castanera R."/>
            <person name="Culley D."/>
            <person name="Daum C."/>
            <person name="Ezra D."/>
            <person name="Gonzalez J."/>
            <person name="Henrissat B."/>
            <person name="Kuo A."/>
            <person name="Liang C."/>
            <person name="Lipzen A."/>
            <person name="Lutzoni F."/>
            <person name="Magnuson J."/>
            <person name="Mondo S."/>
            <person name="Nolan M."/>
            <person name="Ohm R."/>
            <person name="Pangilinan J."/>
            <person name="Park H.-J."/>
            <person name="Ramirez L."/>
            <person name="Alfaro M."/>
            <person name="Sun H."/>
            <person name="Tritt A."/>
            <person name="Yoshinaga Y."/>
            <person name="Zwiers L.-H."/>
            <person name="Turgeon B."/>
            <person name="Goodwin S."/>
            <person name="Spatafora J."/>
            <person name="Crous P."/>
            <person name="Grigoriev I."/>
        </authorList>
    </citation>
    <scope>NUCLEOTIDE SEQUENCE</scope>
    <source>
        <strain evidence="2 4">CBS 304.34</strain>
    </source>
</reference>
<gene>
    <name evidence="2 4" type="ORF">BDZ99DRAFT_500915</name>
</gene>
<dbReference type="InterPro" id="IPR007685">
    <property type="entry name" value="RelA_SpoT"/>
</dbReference>
<evidence type="ECO:0000313" key="3">
    <source>
        <dbReference type="Proteomes" id="UP000504636"/>
    </source>
</evidence>
<proteinExistence type="predicted"/>
<dbReference type="CDD" id="cd05399">
    <property type="entry name" value="NT_Rel-Spo_like"/>
    <property type="match status" value="1"/>
</dbReference>
<accession>A0A6A6YFQ1</accession>
<dbReference type="AlphaFoldDB" id="A0A6A6YFQ1"/>
<sequence>MSGTQQEALSVIDSFVNNWPKEIETYEKLAKQAEAICTQKLEIAQIRHGIRSRPKAQKSLKDSIIRRQERRKAPYEDTDKIKHDLIDLAGVRIAITFPNDVDQVREMIETTFDPFLNPWDWKPPLENPLNDKLSDLESSIINRTGIKREAKRVVGEGGWPLGLKSIHFRCKLKTDDAQYRDYPGLAVEIQVATAFMYAWEDVYHDIVYKPYLGKITPEEERFIEILNGLAHTGELALKQLRQSLSLRAELEQMPFPTYSNFVNWLQESLPWTEKSNPKKELCNFDTLYYLLPLLELNTPGKLKLVIDSNQSEIMSSGDALYALLPPPKVRGDANSLVSLTERQQNLLLALMHKNTRYLAQISGTFDPINEVAVNQNSVEGAFGLYVSDDGTSTELFESWQETLERFVEPSYLSKYIRHYKMAFELACQGVMYHGSYGTWERDHLFEYNPELGAMVDILSCGCKKIFGLVEPESQNHAWHKFDWDRVWQEDEKAPLFDYGSLIKDGTVILLLGLLGNTLKDWSTKGRPDLPRR</sequence>
<dbReference type="OrthoDB" id="3787854at2759"/>
<dbReference type="SUPFAM" id="SSF81301">
    <property type="entry name" value="Nucleotidyltransferase"/>
    <property type="match status" value="1"/>
</dbReference>
<evidence type="ECO:0000313" key="4">
    <source>
        <dbReference type="RefSeq" id="XP_033573839.1"/>
    </source>
</evidence>
<dbReference type="Proteomes" id="UP000504636">
    <property type="component" value="Unplaced"/>
</dbReference>
<evidence type="ECO:0000259" key="1">
    <source>
        <dbReference type="SMART" id="SM00954"/>
    </source>
</evidence>
<dbReference type="Pfam" id="PF04607">
    <property type="entry name" value="RelA_SpoT"/>
    <property type="match status" value="1"/>
</dbReference>
<protein>
    <recommendedName>
        <fullName evidence="1">RelA/SpoT domain-containing protein</fullName>
    </recommendedName>
</protein>
<dbReference type="RefSeq" id="XP_033573839.1">
    <property type="nucleotide sequence ID" value="XM_033723762.1"/>
</dbReference>
<feature type="domain" description="RelA/SpoT" evidence="1">
    <location>
        <begin position="52"/>
        <end position="214"/>
    </location>
</feature>
<dbReference type="GO" id="GO:0015969">
    <property type="term" value="P:guanosine tetraphosphate metabolic process"/>
    <property type="evidence" value="ECO:0007669"/>
    <property type="project" value="InterPro"/>
</dbReference>
<dbReference type="EMBL" id="MU003706">
    <property type="protein sequence ID" value="KAF2806875.1"/>
    <property type="molecule type" value="Genomic_DNA"/>
</dbReference>
<evidence type="ECO:0000313" key="2">
    <source>
        <dbReference type="EMBL" id="KAF2806875.1"/>
    </source>
</evidence>
<dbReference type="Gene3D" id="3.30.460.10">
    <property type="entry name" value="Beta Polymerase, domain 2"/>
    <property type="match status" value="1"/>
</dbReference>
<dbReference type="SMART" id="SM00954">
    <property type="entry name" value="RelA_SpoT"/>
    <property type="match status" value="1"/>
</dbReference>
<dbReference type="PANTHER" id="PTHR41773:SF1">
    <property type="entry name" value="RELA_SPOT DOMAIN-CONTAINING PROTEIN"/>
    <property type="match status" value="1"/>
</dbReference>
<dbReference type="GeneID" id="54464655"/>
<name>A0A6A6YFQ1_9PEZI</name>
<dbReference type="InterPro" id="IPR043519">
    <property type="entry name" value="NT_sf"/>
</dbReference>
<organism evidence="2">
    <name type="scientific">Mytilinidion resinicola</name>
    <dbReference type="NCBI Taxonomy" id="574789"/>
    <lineage>
        <taxon>Eukaryota</taxon>
        <taxon>Fungi</taxon>
        <taxon>Dikarya</taxon>
        <taxon>Ascomycota</taxon>
        <taxon>Pezizomycotina</taxon>
        <taxon>Dothideomycetes</taxon>
        <taxon>Pleosporomycetidae</taxon>
        <taxon>Mytilinidiales</taxon>
        <taxon>Mytilinidiaceae</taxon>
        <taxon>Mytilinidion</taxon>
    </lineage>
</organism>
<keyword evidence="3" id="KW-1185">Reference proteome</keyword>
<reference evidence="4" key="3">
    <citation type="submission" date="2025-04" db="UniProtKB">
        <authorList>
            <consortium name="RefSeq"/>
        </authorList>
    </citation>
    <scope>IDENTIFICATION</scope>
    <source>
        <strain evidence="4">CBS 304.34</strain>
    </source>
</reference>